<dbReference type="InterPro" id="IPR007183">
    <property type="entry name" value="UPF0280"/>
</dbReference>
<gene>
    <name evidence="1" type="ORF">dsat_2584</name>
</gene>
<dbReference type="RefSeq" id="WP_020886469.1">
    <property type="nucleotide sequence ID" value="NZ_ATHI01000006.1"/>
</dbReference>
<dbReference type="SUPFAM" id="SSF143631">
    <property type="entry name" value="ApbE-like"/>
    <property type="match status" value="1"/>
</dbReference>
<keyword evidence="2" id="KW-1185">Reference proteome</keyword>
<dbReference type="Gene3D" id="3.10.520.10">
    <property type="entry name" value="ApbE-like domains"/>
    <property type="match status" value="1"/>
</dbReference>
<dbReference type="AlphaFoldDB" id="S7TDY8"/>
<name>S7TDY8_9BACT</name>
<dbReference type="InterPro" id="IPR003374">
    <property type="entry name" value="ApbE-like_sf"/>
</dbReference>
<protein>
    <submittedName>
        <fullName evidence="1">ApbE family lipoprotein</fullName>
    </submittedName>
</protein>
<dbReference type="PATRIC" id="fig|1121439.3.peg.985"/>
<keyword evidence="1" id="KW-0449">Lipoprotein</keyword>
<evidence type="ECO:0000313" key="1">
    <source>
        <dbReference type="EMBL" id="EPR34765.1"/>
    </source>
</evidence>
<sequence>MPKPGRKGHLDPARRYRASLSTQPGEVSFQVVVEESDLMITARRDLSHEAADAARRLRGEIMAHAVLYPEFLTSLSPVAAPRGAPLIARRMCDAAARTGVGPMAAVAGAVAQGVAEALAEASPDVLVENGGDLYALSTRERTIGILADPSHGVALGVTIMPDEFPVSFCASSGRIGHSLSFGAGDLVAVRARDASLADAAATALCNRLRSSRDLAAVTDQAMAWEEIGIEGVFAQCDGRIALWGRMELTAIAGS</sequence>
<dbReference type="Proteomes" id="UP000014975">
    <property type="component" value="Unassembled WGS sequence"/>
</dbReference>
<dbReference type="STRING" id="1121439.dsat_2584"/>
<dbReference type="eggNOG" id="COG2122">
    <property type="taxonomic scope" value="Bacteria"/>
</dbReference>
<comment type="caution">
    <text evidence="1">The sequence shown here is derived from an EMBL/GenBank/DDBJ whole genome shotgun (WGS) entry which is preliminary data.</text>
</comment>
<evidence type="ECO:0000313" key="2">
    <source>
        <dbReference type="Proteomes" id="UP000014975"/>
    </source>
</evidence>
<accession>S7TDY8</accession>
<dbReference type="PIRSF" id="PIRSF006421">
    <property type="entry name" value="UCP006421"/>
    <property type="match status" value="1"/>
</dbReference>
<organism evidence="1 2">
    <name type="scientific">Alkalidesulfovibrio alkalitolerans DSM 16529</name>
    <dbReference type="NCBI Taxonomy" id="1121439"/>
    <lineage>
        <taxon>Bacteria</taxon>
        <taxon>Pseudomonadati</taxon>
        <taxon>Thermodesulfobacteriota</taxon>
        <taxon>Desulfovibrionia</taxon>
        <taxon>Desulfovibrionales</taxon>
        <taxon>Desulfovibrionaceae</taxon>
        <taxon>Alkalidesulfovibrio</taxon>
    </lineage>
</organism>
<dbReference type="EMBL" id="ATHI01000006">
    <property type="protein sequence ID" value="EPR34765.1"/>
    <property type="molecule type" value="Genomic_DNA"/>
</dbReference>
<dbReference type="OrthoDB" id="9787842at2"/>
<dbReference type="NCBIfam" id="NF003323">
    <property type="entry name" value="PRK04334.1-3"/>
    <property type="match status" value="1"/>
</dbReference>
<reference evidence="1 2" key="1">
    <citation type="journal article" date="2013" name="Genome Announc.">
        <title>Draft genome sequences for three mercury-methylating, sulfate-reducing bacteria.</title>
        <authorList>
            <person name="Brown S.D."/>
            <person name="Hurt R.A.Jr."/>
            <person name="Gilmour C.C."/>
            <person name="Elias D.A."/>
        </authorList>
    </citation>
    <scope>NUCLEOTIDE SEQUENCE [LARGE SCALE GENOMIC DNA]</scope>
    <source>
        <strain evidence="1 2">DSM 16529</strain>
    </source>
</reference>
<proteinExistence type="predicted"/>